<sequence length="232" mass="24965">MNIVITGANRGLGYELTAEAVQRGFRVIAAIRASALEGRLLELSGRFPGQIEAAELDVCDEASVERLAAKLKAEGRTVDALINNAAILLSRGVALEELAMDDVIRSFEVNVFGPIRVVKHLLPLMSEAGPRAIVNISSEAGALSNAYGGDYSYALTKSALNMFSKQVKKYVVKRGIRVYALHPGWIRTDMGGEKAPGDPVDSARGIMDIVDATKEIYGDPFFVNIKGEPMPS</sequence>
<accession>A0A4Q9DE47</accession>
<dbReference type="Pfam" id="PF00106">
    <property type="entry name" value="adh_short"/>
    <property type="match status" value="1"/>
</dbReference>
<dbReference type="CDD" id="cd05325">
    <property type="entry name" value="carb_red_sniffer_like_SDR_c"/>
    <property type="match status" value="1"/>
</dbReference>
<organism evidence="2 3">
    <name type="scientific">Paenibacillus thalictri</name>
    <dbReference type="NCBI Taxonomy" id="2527873"/>
    <lineage>
        <taxon>Bacteria</taxon>
        <taxon>Bacillati</taxon>
        <taxon>Bacillota</taxon>
        <taxon>Bacilli</taxon>
        <taxon>Bacillales</taxon>
        <taxon>Paenibacillaceae</taxon>
        <taxon>Paenibacillus</taxon>
    </lineage>
</organism>
<comment type="similarity">
    <text evidence="1">Belongs to the short-chain dehydrogenases/reductases (SDR) family.</text>
</comment>
<reference evidence="2 3" key="1">
    <citation type="submission" date="2019-02" db="EMBL/GenBank/DDBJ databases">
        <title>Paenibacillus sp. nov., isolated from surface-sterilized tissue of Thalictrum simplex L.</title>
        <authorList>
            <person name="Tuo L."/>
        </authorList>
    </citation>
    <scope>NUCLEOTIDE SEQUENCE [LARGE SCALE GENOMIC DNA]</scope>
    <source>
        <strain evidence="2 3">N2SHLJ1</strain>
    </source>
</reference>
<dbReference type="OrthoDB" id="5786478at2"/>
<dbReference type="PRINTS" id="PR00080">
    <property type="entry name" value="SDRFAMILY"/>
</dbReference>
<dbReference type="AlphaFoldDB" id="A0A4Q9DE47"/>
<dbReference type="RefSeq" id="WP_131018362.1">
    <property type="nucleotide sequence ID" value="NZ_SIRE01000037.1"/>
</dbReference>
<comment type="caution">
    <text evidence="2">The sequence shown here is derived from an EMBL/GenBank/DDBJ whole genome shotgun (WGS) entry which is preliminary data.</text>
</comment>
<dbReference type="Gene3D" id="3.40.50.720">
    <property type="entry name" value="NAD(P)-binding Rossmann-like Domain"/>
    <property type="match status" value="1"/>
</dbReference>
<evidence type="ECO:0000256" key="1">
    <source>
        <dbReference type="RuleBase" id="RU000363"/>
    </source>
</evidence>
<dbReference type="PANTHER" id="PTHR45458:SF1">
    <property type="entry name" value="SHORT CHAIN DEHYDROGENASE"/>
    <property type="match status" value="1"/>
</dbReference>
<protein>
    <submittedName>
        <fullName evidence="2">SDR family oxidoreductase</fullName>
    </submittedName>
</protein>
<dbReference type="SUPFAM" id="SSF51735">
    <property type="entry name" value="NAD(P)-binding Rossmann-fold domains"/>
    <property type="match status" value="1"/>
</dbReference>
<name>A0A4Q9DE47_9BACL</name>
<dbReference type="GO" id="GO:0016616">
    <property type="term" value="F:oxidoreductase activity, acting on the CH-OH group of donors, NAD or NADP as acceptor"/>
    <property type="evidence" value="ECO:0007669"/>
    <property type="project" value="TreeGrafter"/>
</dbReference>
<dbReference type="EMBL" id="SIRE01000037">
    <property type="protein sequence ID" value="TBL69716.1"/>
    <property type="molecule type" value="Genomic_DNA"/>
</dbReference>
<evidence type="ECO:0000313" key="2">
    <source>
        <dbReference type="EMBL" id="TBL69716.1"/>
    </source>
</evidence>
<evidence type="ECO:0000313" key="3">
    <source>
        <dbReference type="Proteomes" id="UP000293142"/>
    </source>
</evidence>
<dbReference type="Proteomes" id="UP000293142">
    <property type="component" value="Unassembled WGS sequence"/>
</dbReference>
<dbReference type="PRINTS" id="PR00081">
    <property type="entry name" value="GDHRDH"/>
</dbReference>
<dbReference type="PANTHER" id="PTHR45458">
    <property type="entry name" value="SHORT-CHAIN DEHYDROGENASE/REDUCTASE SDR"/>
    <property type="match status" value="1"/>
</dbReference>
<dbReference type="InterPro" id="IPR052184">
    <property type="entry name" value="SDR_enzymes"/>
</dbReference>
<keyword evidence="3" id="KW-1185">Reference proteome</keyword>
<proteinExistence type="inferred from homology"/>
<gene>
    <name evidence="2" type="ORF">EYB31_35665</name>
</gene>
<dbReference type="InterPro" id="IPR002347">
    <property type="entry name" value="SDR_fam"/>
</dbReference>
<dbReference type="InterPro" id="IPR036291">
    <property type="entry name" value="NAD(P)-bd_dom_sf"/>
</dbReference>